<protein>
    <submittedName>
        <fullName evidence="1">Uncharacterized protein</fullName>
    </submittedName>
</protein>
<dbReference type="Proteomes" id="UP001157167">
    <property type="component" value="Unassembled WGS sequence"/>
</dbReference>
<name>A0ABQ6F9B0_9RHOO</name>
<reference evidence="2" key="1">
    <citation type="journal article" date="2019" name="Int. J. Syst. Evol. Microbiol.">
        <title>The Global Catalogue of Microorganisms (GCM) 10K type strain sequencing project: providing services to taxonomists for standard genome sequencing and annotation.</title>
        <authorList>
            <consortium name="The Broad Institute Genomics Platform"/>
            <consortium name="The Broad Institute Genome Sequencing Center for Infectious Disease"/>
            <person name="Wu L."/>
            <person name="Ma J."/>
        </authorList>
    </citation>
    <scope>NUCLEOTIDE SEQUENCE [LARGE SCALE GENOMIC DNA]</scope>
    <source>
        <strain evidence="2">NBRC 102407</strain>
    </source>
</reference>
<accession>A0ABQ6F9B0</accession>
<gene>
    <name evidence="1" type="ORF">GCM10007933_09660</name>
</gene>
<comment type="caution">
    <text evidence="1">The sequence shown here is derived from an EMBL/GenBank/DDBJ whole genome shotgun (WGS) entry which is preliminary data.</text>
</comment>
<organism evidence="1 2">
    <name type="scientific">Zoogloea oryzae</name>
    <dbReference type="NCBI Taxonomy" id="310767"/>
    <lineage>
        <taxon>Bacteria</taxon>
        <taxon>Pseudomonadati</taxon>
        <taxon>Pseudomonadota</taxon>
        <taxon>Betaproteobacteria</taxon>
        <taxon>Rhodocyclales</taxon>
        <taxon>Zoogloeaceae</taxon>
        <taxon>Zoogloea</taxon>
    </lineage>
</organism>
<sequence length="134" mass="14442">MIEPILHQGKIKLKWVGGIRLSHPEPHLMLGAPEQRGGIRRARASGAQRTLSALPILSTGAGLSGTVRSCAPEAAKCLQLRLVSQGWNGVRTIGYDGVWRCDLGPACRECSAAPVQGRQSACAPARNWYKFIVE</sequence>
<dbReference type="EMBL" id="BSPX01000009">
    <property type="protein sequence ID" value="GLT21514.1"/>
    <property type="molecule type" value="Genomic_DNA"/>
</dbReference>
<evidence type="ECO:0000313" key="2">
    <source>
        <dbReference type="Proteomes" id="UP001157167"/>
    </source>
</evidence>
<evidence type="ECO:0000313" key="1">
    <source>
        <dbReference type="EMBL" id="GLT21514.1"/>
    </source>
</evidence>
<proteinExistence type="predicted"/>
<keyword evidence="2" id="KW-1185">Reference proteome</keyword>